<name>X0SU34_9ZZZZ</name>
<gene>
    <name evidence="1" type="ORF">S01H1_02105</name>
</gene>
<sequence length="50" mass="5720">MIVTYHDPCDLGRHSGIYEEPGEMIKKFAPHFVEMEKTARMLTAVVLVEV</sequence>
<proteinExistence type="predicted"/>
<organism evidence="1">
    <name type="scientific">marine sediment metagenome</name>
    <dbReference type="NCBI Taxonomy" id="412755"/>
    <lineage>
        <taxon>unclassified sequences</taxon>
        <taxon>metagenomes</taxon>
        <taxon>ecological metagenomes</taxon>
    </lineage>
</organism>
<accession>X0SU34</accession>
<reference evidence="1" key="1">
    <citation type="journal article" date="2014" name="Front. Microbiol.">
        <title>High frequency of phylogenetically diverse reductive dehalogenase-homologous genes in deep subseafloor sedimentary metagenomes.</title>
        <authorList>
            <person name="Kawai M."/>
            <person name="Futagami T."/>
            <person name="Toyoda A."/>
            <person name="Takaki Y."/>
            <person name="Nishi S."/>
            <person name="Hori S."/>
            <person name="Arai W."/>
            <person name="Tsubouchi T."/>
            <person name="Morono Y."/>
            <person name="Uchiyama I."/>
            <person name="Ito T."/>
            <person name="Fujiyama A."/>
            <person name="Inagaki F."/>
            <person name="Takami H."/>
        </authorList>
    </citation>
    <scope>NUCLEOTIDE SEQUENCE</scope>
    <source>
        <strain evidence="1">Expedition CK06-06</strain>
    </source>
</reference>
<evidence type="ECO:0000313" key="1">
    <source>
        <dbReference type="EMBL" id="GAF84693.1"/>
    </source>
</evidence>
<dbReference type="AlphaFoldDB" id="X0SU34"/>
<protein>
    <submittedName>
        <fullName evidence="1">Uncharacterized protein</fullName>
    </submittedName>
</protein>
<comment type="caution">
    <text evidence="1">The sequence shown here is derived from an EMBL/GenBank/DDBJ whole genome shotgun (WGS) entry which is preliminary data.</text>
</comment>
<dbReference type="EMBL" id="BARS01000981">
    <property type="protein sequence ID" value="GAF84693.1"/>
    <property type="molecule type" value="Genomic_DNA"/>
</dbReference>